<keyword evidence="3" id="KW-1185">Reference proteome</keyword>
<proteinExistence type="predicted"/>
<dbReference type="GeneID" id="79265735"/>
<dbReference type="RefSeq" id="WP_276235069.1">
    <property type="nucleotide sequence ID" value="NZ_CP119802.1"/>
</dbReference>
<evidence type="ECO:0000256" key="1">
    <source>
        <dbReference type="SAM" id="Phobius"/>
    </source>
</evidence>
<evidence type="ECO:0000313" key="3">
    <source>
        <dbReference type="Proteomes" id="UP001596398"/>
    </source>
</evidence>
<dbReference type="EMBL" id="JBHTAP010000001">
    <property type="protein sequence ID" value="MFC7234072.1"/>
    <property type="molecule type" value="Genomic_DNA"/>
</dbReference>
<feature type="transmembrane region" description="Helical" evidence="1">
    <location>
        <begin position="20"/>
        <end position="38"/>
    </location>
</feature>
<dbReference type="Proteomes" id="UP001596398">
    <property type="component" value="Unassembled WGS sequence"/>
</dbReference>
<name>A0ABD5ZLD8_9EURY</name>
<keyword evidence="1" id="KW-0812">Transmembrane</keyword>
<feature type="transmembrane region" description="Helical" evidence="1">
    <location>
        <begin position="94"/>
        <end position="115"/>
    </location>
</feature>
<evidence type="ECO:0008006" key="4">
    <source>
        <dbReference type="Google" id="ProtNLM"/>
    </source>
</evidence>
<sequence>MSDTDGEAADDGAGYGKRQLRLLGIGFALAGVVTFGLANAAEPQATLVPLLGFAGIATFVLERTQGYVSGVSFGLLAGSVGVGLWPVIGDPSLGYGYLGSVLVGAGVVNVLFAPVGEYFRKLGQRAAGGKD</sequence>
<keyword evidence="1" id="KW-1133">Transmembrane helix</keyword>
<evidence type="ECO:0000313" key="2">
    <source>
        <dbReference type="EMBL" id="MFC7234072.1"/>
    </source>
</evidence>
<protein>
    <recommendedName>
        <fullName evidence="4">SPW repeat-containing protein</fullName>
    </recommendedName>
</protein>
<dbReference type="AlphaFoldDB" id="A0ABD5ZLD8"/>
<reference evidence="2 3" key="1">
    <citation type="journal article" date="2019" name="Int. J. Syst. Evol. Microbiol.">
        <title>The Global Catalogue of Microorganisms (GCM) 10K type strain sequencing project: providing services to taxonomists for standard genome sequencing and annotation.</title>
        <authorList>
            <consortium name="The Broad Institute Genomics Platform"/>
            <consortium name="The Broad Institute Genome Sequencing Center for Infectious Disease"/>
            <person name="Wu L."/>
            <person name="Ma J."/>
        </authorList>
    </citation>
    <scope>NUCLEOTIDE SEQUENCE [LARGE SCALE GENOMIC DNA]</scope>
    <source>
        <strain evidence="2 3">DT85</strain>
    </source>
</reference>
<feature type="transmembrane region" description="Helical" evidence="1">
    <location>
        <begin position="68"/>
        <end position="88"/>
    </location>
</feature>
<organism evidence="2 3">
    <name type="scientific">Halosegnis marinus</name>
    <dbReference type="NCBI Taxonomy" id="3034023"/>
    <lineage>
        <taxon>Archaea</taxon>
        <taxon>Methanobacteriati</taxon>
        <taxon>Methanobacteriota</taxon>
        <taxon>Stenosarchaea group</taxon>
        <taxon>Halobacteria</taxon>
        <taxon>Halobacteriales</taxon>
        <taxon>Natronomonadaceae</taxon>
        <taxon>Halosegnis</taxon>
    </lineage>
</organism>
<accession>A0ABD5ZLD8</accession>
<comment type="caution">
    <text evidence="2">The sequence shown here is derived from an EMBL/GenBank/DDBJ whole genome shotgun (WGS) entry which is preliminary data.</text>
</comment>
<gene>
    <name evidence="2" type="ORF">ACFQJ4_01950</name>
</gene>
<feature type="transmembrane region" description="Helical" evidence="1">
    <location>
        <begin position="44"/>
        <end position="61"/>
    </location>
</feature>
<keyword evidence="1" id="KW-0472">Membrane</keyword>